<dbReference type="OrthoDB" id="118550at2759"/>
<name>A0A9R0JEZ6_SPIOL</name>
<keyword evidence="3 9" id="KW-0863">Zinc-finger</keyword>
<dbReference type="RefSeq" id="XP_021866832.1">
    <property type="nucleotide sequence ID" value="XM_022011140.2"/>
</dbReference>
<evidence type="ECO:0000256" key="11">
    <source>
        <dbReference type="SAM" id="MobiDB-lite"/>
    </source>
</evidence>
<keyword evidence="4" id="KW-0862">Zinc</keyword>
<dbReference type="PROSITE" id="PS50135">
    <property type="entry name" value="ZF_ZZ_2"/>
    <property type="match status" value="1"/>
</dbReference>
<keyword evidence="7" id="KW-0804">Transcription</keyword>
<proteinExistence type="predicted"/>
<evidence type="ECO:0000256" key="6">
    <source>
        <dbReference type="ARBA" id="ARBA00023125"/>
    </source>
</evidence>
<reference evidence="16" key="1">
    <citation type="journal article" date="2021" name="Nat. Commun.">
        <title>Genomic analyses provide insights into spinach domestication and the genetic basis of agronomic traits.</title>
        <authorList>
            <person name="Cai X."/>
            <person name="Sun X."/>
            <person name="Xu C."/>
            <person name="Sun H."/>
            <person name="Wang X."/>
            <person name="Ge C."/>
            <person name="Zhang Z."/>
            <person name="Wang Q."/>
            <person name="Fei Z."/>
            <person name="Jiao C."/>
            <person name="Wang Q."/>
        </authorList>
    </citation>
    <scope>NUCLEOTIDE SEQUENCE [LARGE SCALE GENOMIC DNA]</scope>
    <source>
        <strain evidence="16">cv. Varoflay</strain>
    </source>
</reference>
<evidence type="ECO:0000256" key="7">
    <source>
        <dbReference type="ARBA" id="ARBA00023163"/>
    </source>
</evidence>
<protein>
    <submittedName>
        <fullName evidence="17">SWI/SNF complex subunit SWI3D isoform X1</fullName>
    </submittedName>
</protein>
<feature type="domain" description="Myb-like" evidence="12">
    <location>
        <begin position="378"/>
        <end position="422"/>
    </location>
</feature>
<dbReference type="SUPFAM" id="SSF57850">
    <property type="entry name" value="RING/U-box"/>
    <property type="match status" value="1"/>
</dbReference>
<evidence type="ECO:0000256" key="4">
    <source>
        <dbReference type="ARBA" id="ARBA00022833"/>
    </source>
</evidence>
<keyword evidence="10" id="KW-0175">Coiled coil</keyword>
<keyword evidence="8" id="KW-0539">Nucleus</keyword>
<feature type="compositionally biased region" description="Basic residues" evidence="11">
    <location>
        <begin position="36"/>
        <end position="45"/>
    </location>
</feature>
<evidence type="ECO:0000313" key="16">
    <source>
        <dbReference type="Proteomes" id="UP000813463"/>
    </source>
</evidence>
<dbReference type="GeneID" id="110805520"/>
<dbReference type="PANTHER" id="PTHR12802">
    <property type="entry name" value="SWI/SNF COMPLEX-RELATED"/>
    <property type="match status" value="1"/>
</dbReference>
<keyword evidence="16" id="KW-1185">Reference proteome</keyword>
<feature type="compositionally biased region" description="Basic and acidic residues" evidence="11">
    <location>
        <begin position="476"/>
        <end position="502"/>
    </location>
</feature>
<evidence type="ECO:0000259" key="15">
    <source>
        <dbReference type="PROSITE" id="PS51293"/>
    </source>
</evidence>
<dbReference type="PROSITE" id="PS50090">
    <property type="entry name" value="MYB_LIKE"/>
    <property type="match status" value="1"/>
</dbReference>
<evidence type="ECO:0000256" key="2">
    <source>
        <dbReference type="ARBA" id="ARBA00022723"/>
    </source>
</evidence>
<organism evidence="16 17">
    <name type="scientific">Spinacia oleracea</name>
    <name type="common">Spinach</name>
    <dbReference type="NCBI Taxonomy" id="3562"/>
    <lineage>
        <taxon>Eukaryota</taxon>
        <taxon>Viridiplantae</taxon>
        <taxon>Streptophyta</taxon>
        <taxon>Embryophyta</taxon>
        <taxon>Tracheophyta</taxon>
        <taxon>Spermatophyta</taxon>
        <taxon>Magnoliopsida</taxon>
        <taxon>eudicotyledons</taxon>
        <taxon>Gunneridae</taxon>
        <taxon>Pentapetalae</taxon>
        <taxon>Caryophyllales</taxon>
        <taxon>Chenopodiaceae</taxon>
        <taxon>Chenopodioideae</taxon>
        <taxon>Anserineae</taxon>
        <taxon>Spinacia</taxon>
    </lineage>
</organism>
<keyword evidence="6" id="KW-0238">DNA-binding</keyword>
<evidence type="ECO:0000256" key="3">
    <source>
        <dbReference type="ARBA" id="ARBA00022771"/>
    </source>
</evidence>
<evidence type="ECO:0000256" key="10">
    <source>
        <dbReference type="SAM" id="Coils"/>
    </source>
</evidence>
<dbReference type="PROSITE" id="PS51293">
    <property type="entry name" value="SANT"/>
    <property type="match status" value="1"/>
</dbReference>
<dbReference type="KEGG" id="soe:110805520"/>
<dbReference type="PROSITE" id="PS01357">
    <property type="entry name" value="ZF_ZZ_1"/>
    <property type="match status" value="1"/>
</dbReference>
<dbReference type="Pfam" id="PF00569">
    <property type="entry name" value="ZZ"/>
    <property type="match status" value="1"/>
</dbReference>
<dbReference type="InterPro" id="IPR001005">
    <property type="entry name" value="SANT/Myb"/>
</dbReference>
<dbReference type="InterPro" id="IPR000433">
    <property type="entry name" value="Znf_ZZ"/>
</dbReference>
<dbReference type="CDD" id="cd02336">
    <property type="entry name" value="ZZ_RSC8"/>
    <property type="match status" value="1"/>
</dbReference>
<dbReference type="AlphaFoldDB" id="A0A9R0JEZ6"/>
<sequence>MEEKRQEPGSPSPAATISGGSSINPSDSPATEPPAPRRRNQKRKSTNTTSSSAPPKRHAREKANAAAAAASGGFFSLLPPIHNGPLTRARQLSDNNAAIFSAQNAIKNETSMAAVNDSAASEGGEEAKLAKEECEKLQAVIDAEFDEIRNRDSGVHVVPVAAGWFSWENIHSIEKQTLCSFFNGKVENRTPDVYKEIRTWIMKRFHANPTTNIELKDLTELSIGDLDARQEIMEFLDHWGLINYHPFPQNEPNIDADPNTDADKAEQTDSLIEKLYQFESKQSSAQLVPRANVSAAAVPSGLFPESITEELVKQEGPAVEYHCNSCSADCSRKRYHCQKQADFDLCSECYNNGKFGSGMCPSDFILMEPAEASGGTGGKWTDQETLLLLEALELFKENWNEIAEHVATKTKAQCILHFLQMPIEDTFLDDDDKKDGALENGEPNSTSNEQPVPKGDSEPLEGDNGKDNVGATETGSGKDHSEPSASKTSKDNEEPSETKTDNDAAQLVSAQTETSNSEDDLNGKVVQGRGDDIIIKALKEAFHVAGCPLTPEDELSFAEAGNSVMALAAFLTQLVEPGLATASSCISLKTISQSSPGSQLAARHCFILEDPPDVDKEHTVSKRMATENIDPNTSEIAKEESKNDKEIIQIEEKSTPLLDEHEKKESNASDDPRLPPGEKDTCADNSQIMEKPDEDMPQVTEKPDEDMPQVAEKPDEDMPQVVEKPDEKSQLVDKSGEKSQPVDKPDEKSKLVENPDKKSQLVEKLVEKSQLMEKLVEKSQLMEKPDEDLSQVTEKPDAAKPRVTEKPDEEKPQVTEKTDAEKPQVTEKTDEEKPQVTEKPDDEKPQVTEKPTEEKSQAPENPDEEKVMVEEKHDEVTNVEQAGMKSVNKPQNCSLQNEQSITAPKDQVTSMSEVMPPPVSENDSEIFKTTEENVQCTDVPKDSDIELSSVVSDKVEQQEIAGAVPMVRVASEAGEDKTVIDKITDPKSTKTARTKDEDNVAKLKRAALATLSAAAAKAKLLADQEEEEIKQLATILIEKQLRKLEIKLSYFTEMDNAIMRVREQLERSRQKLFNERAQIIASRLGIPSSSSRMLPSSYPMNRMPPGLLNSMLRPPMSLGAQRPPPMSRPVVMSAPLATNMSAAPPEVVGANSTQPSSAMEKPSAVGTN</sequence>
<evidence type="ECO:0000259" key="13">
    <source>
        <dbReference type="PROSITE" id="PS50135"/>
    </source>
</evidence>
<keyword evidence="2" id="KW-0479">Metal-binding</keyword>
<dbReference type="SMART" id="SM00291">
    <property type="entry name" value="ZnF_ZZ"/>
    <property type="match status" value="1"/>
</dbReference>
<dbReference type="Pfam" id="PF00249">
    <property type="entry name" value="Myb_DNA-binding"/>
    <property type="match status" value="1"/>
</dbReference>
<dbReference type="GO" id="GO:0005634">
    <property type="term" value="C:nucleus"/>
    <property type="evidence" value="ECO:0007669"/>
    <property type="project" value="UniProtKB-ARBA"/>
</dbReference>
<dbReference type="Gene3D" id="3.30.60.90">
    <property type="match status" value="1"/>
</dbReference>
<keyword evidence="1" id="KW-0217">Developmental protein</keyword>
<evidence type="ECO:0000259" key="14">
    <source>
        <dbReference type="PROSITE" id="PS50934"/>
    </source>
</evidence>
<feature type="compositionally biased region" description="Basic and acidic residues" evidence="11">
    <location>
        <begin position="794"/>
        <end position="857"/>
    </location>
</feature>
<evidence type="ECO:0000256" key="8">
    <source>
        <dbReference type="ARBA" id="ARBA00023242"/>
    </source>
</evidence>
<feature type="compositionally biased region" description="Polar residues" evidence="11">
    <location>
        <begin position="13"/>
        <end position="29"/>
    </location>
</feature>
<dbReference type="InterPro" id="IPR043145">
    <property type="entry name" value="Znf_ZZ_sf"/>
</dbReference>
<dbReference type="SMART" id="SM00717">
    <property type="entry name" value="SANT"/>
    <property type="match status" value="1"/>
</dbReference>
<dbReference type="GO" id="GO:0008270">
    <property type="term" value="F:zinc ion binding"/>
    <property type="evidence" value="ECO:0007669"/>
    <property type="project" value="UniProtKB-KW"/>
</dbReference>
<feature type="region of interest" description="Disordered" evidence="11">
    <location>
        <begin position="1"/>
        <end position="61"/>
    </location>
</feature>
<evidence type="ECO:0000259" key="12">
    <source>
        <dbReference type="PROSITE" id="PS50090"/>
    </source>
</evidence>
<feature type="region of interest" description="Disordered" evidence="11">
    <location>
        <begin position="652"/>
        <end position="870"/>
    </location>
</feature>
<dbReference type="Gene3D" id="1.10.10.10">
    <property type="entry name" value="Winged helix-like DNA-binding domain superfamily/Winged helix DNA-binding domain"/>
    <property type="match status" value="1"/>
</dbReference>
<dbReference type="Proteomes" id="UP000813463">
    <property type="component" value="Chromosome 4"/>
</dbReference>
<feature type="compositionally biased region" description="Polar residues" evidence="11">
    <location>
        <begin position="888"/>
        <end position="912"/>
    </location>
</feature>
<dbReference type="CDD" id="cd00167">
    <property type="entry name" value="SANT"/>
    <property type="match status" value="1"/>
</dbReference>
<dbReference type="SUPFAM" id="SSF46689">
    <property type="entry name" value="Homeodomain-like"/>
    <property type="match status" value="2"/>
</dbReference>
<feature type="domain" description="SANT" evidence="15">
    <location>
        <begin position="375"/>
        <end position="426"/>
    </location>
</feature>
<feature type="region of interest" description="Disordered" evidence="11">
    <location>
        <begin position="429"/>
        <end position="525"/>
    </location>
</feature>
<dbReference type="Pfam" id="PF16495">
    <property type="entry name" value="SWIRM-assoc_1"/>
    <property type="match status" value="1"/>
</dbReference>
<keyword evidence="5" id="KW-0805">Transcription regulation</keyword>
<evidence type="ECO:0000256" key="5">
    <source>
        <dbReference type="ARBA" id="ARBA00023015"/>
    </source>
</evidence>
<feature type="region of interest" description="Disordered" evidence="11">
    <location>
        <begin position="1142"/>
        <end position="1168"/>
    </location>
</feature>
<feature type="coiled-coil region" evidence="10">
    <location>
        <begin position="1008"/>
        <end position="1078"/>
    </location>
</feature>
<dbReference type="PANTHER" id="PTHR12802:SF41">
    <property type="entry name" value="BRAHMA ASSOCIATED PROTEIN 155 KDA"/>
    <property type="match status" value="1"/>
</dbReference>
<evidence type="ECO:0000313" key="17">
    <source>
        <dbReference type="RefSeq" id="XP_021866832.1"/>
    </source>
</evidence>
<dbReference type="InterPro" id="IPR009057">
    <property type="entry name" value="Homeodomain-like_sf"/>
</dbReference>
<feature type="domain" description="ZZ-type" evidence="13">
    <location>
        <begin position="318"/>
        <end position="372"/>
    </location>
</feature>
<accession>A0A9R0JEZ6</accession>
<dbReference type="InterPro" id="IPR017884">
    <property type="entry name" value="SANT_dom"/>
</dbReference>
<evidence type="ECO:0000256" key="9">
    <source>
        <dbReference type="PROSITE-ProRule" id="PRU00228"/>
    </source>
</evidence>
<dbReference type="InterPro" id="IPR036388">
    <property type="entry name" value="WH-like_DNA-bd_sf"/>
</dbReference>
<gene>
    <name evidence="17" type="primary">LOC110805520</name>
</gene>
<dbReference type="InterPro" id="IPR032451">
    <property type="entry name" value="SMARCC_C"/>
</dbReference>
<evidence type="ECO:0000256" key="1">
    <source>
        <dbReference type="ARBA" id="ARBA00022473"/>
    </source>
</evidence>
<dbReference type="FunFam" id="1.10.10.60:FF:000014">
    <property type="entry name" value="SWI/SNF complex subunit SMARCC2 isoform C"/>
    <property type="match status" value="1"/>
</dbReference>
<feature type="compositionally biased region" description="Basic and acidic residues" evidence="11">
    <location>
        <begin position="652"/>
        <end position="682"/>
    </location>
</feature>
<dbReference type="Gene3D" id="1.10.10.60">
    <property type="entry name" value="Homeodomain-like"/>
    <property type="match status" value="1"/>
</dbReference>
<feature type="domain" description="SWIRM" evidence="14">
    <location>
        <begin position="156"/>
        <end position="253"/>
    </location>
</feature>
<feature type="region of interest" description="Disordered" evidence="11">
    <location>
        <begin position="882"/>
        <end position="924"/>
    </location>
</feature>
<feature type="compositionally biased region" description="Basic and acidic residues" evidence="11">
    <location>
        <begin position="723"/>
        <end position="784"/>
    </location>
</feature>
<dbReference type="InterPro" id="IPR041984">
    <property type="entry name" value="Rsc8/Ssr1/Ssr2_ZZ"/>
</dbReference>
<reference evidence="17" key="2">
    <citation type="submission" date="2025-08" db="UniProtKB">
        <authorList>
            <consortium name="RefSeq"/>
        </authorList>
    </citation>
    <scope>IDENTIFICATION</scope>
    <source>
        <tissue evidence="17">Leaf</tissue>
    </source>
</reference>
<dbReference type="PROSITE" id="PS50934">
    <property type="entry name" value="SWIRM"/>
    <property type="match status" value="1"/>
</dbReference>
<dbReference type="Pfam" id="PF04433">
    <property type="entry name" value="SWIRM"/>
    <property type="match status" value="1"/>
</dbReference>
<dbReference type="GO" id="GO:0003677">
    <property type="term" value="F:DNA binding"/>
    <property type="evidence" value="ECO:0007669"/>
    <property type="project" value="UniProtKB-KW"/>
</dbReference>
<dbReference type="InterPro" id="IPR007526">
    <property type="entry name" value="SWIRM"/>
</dbReference>